<gene>
    <name evidence="1" type="ORF">GCM10009801_73320</name>
</gene>
<reference evidence="2" key="1">
    <citation type="journal article" date="2019" name="Int. J. Syst. Evol. Microbiol.">
        <title>The Global Catalogue of Microorganisms (GCM) 10K type strain sequencing project: providing services to taxonomists for standard genome sequencing and annotation.</title>
        <authorList>
            <consortium name="The Broad Institute Genomics Platform"/>
            <consortium name="The Broad Institute Genome Sequencing Center for Infectious Disease"/>
            <person name="Wu L."/>
            <person name="Ma J."/>
        </authorList>
    </citation>
    <scope>NUCLEOTIDE SEQUENCE [LARGE SCALE GENOMIC DNA]</scope>
    <source>
        <strain evidence="2">JCM 15478</strain>
    </source>
</reference>
<accession>A0ABP5IIJ7</accession>
<sequence length="162" mass="17675">MTDRKFVFLAGASVKVTMQARTEEAARAAYAEIRGETFAVEHTTGDGHGIDSLELEGFEPELEEDTDTDNGQITLLAEASVLVCIRARTEEAARTAYETIHGQRFGIDSTTRDGHCLDDLDLEQAHPELYEVDDEEPVTDCPAQGCPGYLVADRCTSADHPA</sequence>
<proteinExistence type="predicted"/>
<evidence type="ECO:0000313" key="2">
    <source>
        <dbReference type="Proteomes" id="UP001500016"/>
    </source>
</evidence>
<organism evidence="1 2">
    <name type="scientific">Streptomyces albiaxialis</name>
    <dbReference type="NCBI Taxonomy" id="329523"/>
    <lineage>
        <taxon>Bacteria</taxon>
        <taxon>Bacillati</taxon>
        <taxon>Actinomycetota</taxon>
        <taxon>Actinomycetes</taxon>
        <taxon>Kitasatosporales</taxon>
        <taxon>Streptomycetaceae</taxon>
        <taxon>Streptomyces</taxon>
    </lineage>
</organism>
<keyword evidence="2" id="KW-1185">Reference proteome</keyword>
<dbReference type="Proteomes" id="UP001500016">
    <property type="component" value="Unassembled WGS sequence"/>
</dbReference>
<dbReference type="EMBL" id="BAAAPE010000023">
    <property type="protein sequence ID" value="GAA2100643.1"/>
    <property type="molecule type" value="Genomic_DNA"/>
</dbReference>
<evidence type="ECO:0000313" key="1">
    <source>
        <dbReference type="EMBL" id="GAA2100643.1"/>
    </source>
</evidence>
<dbReference type="RefSeq" id="WP_344534593.1">
    <property type="nucleotide sequence ID" value="NZ_BAAAPE010000023.1"/>
</dbReference>
<name>A0ABP5IIJ7_9ACTN</name>
<comment type="caution">
    <text evidence="1">The sequence shown here is derived from an EMBL/GenBank/DDBJ whole genome shotgun (WGS) entry which is preliminary data.</text>
</comment>
<protein>
    <submittedName>
        <fullName evidence="1">Uncharacterized protein</fullName>
    </submittedName>
</protein>